<dbReference type="Gene3D" id="2.30.30.40">
    <property type="entry name" value="SH3 Domains"/>
    <property type="match status" value="1"/>
</dbReference>
<evidence type="ECO:0000259" key="1">
    <source>
        <dbReference type="Pfam" id="PF03831"/>
    </source>
</evidence>
<dbReference type="OrthoDB" id="9810131at2"/>
<sequence>MNMTQDVCVLCGKNEDLSSYEVPPAGHAAGEVVLCRPCLDQIERKAELTPDYWRFLPDAMWSEVPAVQVLAWRMLTRLKNESWAAEALDVLYLDEETEAWAKAVGEEDDFVAGLVHRDSNGAILQTGDTVVLTKTLDVKGSQISARMGTVVKNIRVVEDNAEQIEGKVEGQQIVILTKYVRKQNV</sequence>
<name>A0A1G9HFP5_9BACT</name>
<dbReference type="Proteomes" id="UP000198901">
    <property type="component" value="Unassembled WGS sequence"/>
</dbReference>
<accession>A0A1G9HFP5</accession>
<reference evidence="2 3" key="1">
    <citation type="submission" date="2016-10" db="EMBL/GenBank/DDBJ databases">
        <authorList>
            <person name="de Groot N.N."/>
        </authorList>
    </citation>
    <scope>NUCLEOTIDE SEQUENCE [LARGE SCALE GENOMIC DNA]</scope>
    <source>
        <strain evidence="2 3">DSM 21668</strain>
    </source>
</reference>
<dbReference type="Pfam" id="PF03831">
    <property type="entry name" value="YjdM"/>
    <property type="match status" value="1"/>
</dbReference>
<dbReference type="SUPFAM" id="SSF82057">
    <property type="entry name" value="Prokaryotic SH3-related domain"/>
    <property type="match status" value="1"/>
</dbReference>
<dbReference type="EMBL" id="FNGS01000001">
    <property type="protein sequence ID" value="SDL11534.1"/>
    <property type="molecule type" value="Genomic_DNA"/>
</dbReference>
<feature type="domain" description="Protein YjdM C-terminal" evidence="1">
    <location>
        <begin position="116"/>
        <end position="183"/>
    </location>
</feature>
<dbReference type="InterPro" id="IPR013988">
    <property type="entry name" value="YjdM_C"/>
</dbReference>
<dbReference type="GO" id="GO:0016787">
    <property type="term" value="F:hydrolase activity"/>
    <property type="evidence" value="ECO:0007669"/>
    <property type="project" value="UniProtKB-KW"/>
</dbReference>
<evidence type="ECO:0000313" key="3">
    <source>
        <dbReference type="Proteomes" id="UP000198901"/>
    </source>
</evidence>
<keyword evidence="3" id="KW-1185">Reference proteome</keyword>
<proteinExistence type="predicted"/>
<protein>
    <submittedName>
        <fullName evidence="2">Phosphonoacetate hydrolase</fullName>
    </submittedName>
</protein>
<evidence type="ECO:0000313" key="2">
    <source>
        <dbReference type="EMBL" id="SDL11534.1"/>
    </source>
</evidence>
<keyword evidence="2" id="KW-0378">Hydrolase</keyword>
<dbReference type="RefSeq" id="WP_093196318.1">
    <property type="nucleotide sequence ID" value="NZ_FNGS01000001.1"/>
</dbReference>
<organism evidence="2 3">
    <name type="scientific">Siphonobacter aquaeclarae</name>
    <dbReference type="NCBI Taxonomy" id="563176"/>
    <lineage>
        <taxon>Bacteria</taxon>
        <taxon>Pseudomonadati</taxon>
        <taxon>Bacteroidota</taxon>
        <taxon>Cytophagia</taxon>
        <taxon>Cytophagales</taxon>
        <taxon>Cytophagaceae</taxon>
        <taxon>Siphonobacter</taxon>
    </lineage>
</organism>
<dbReference type="AlphaFoldDB" id="A0A1G9HFP5"/>
<gene>
    <name evidence="2" type="ORF">SAMN04488090_0026</name>
</gene>